<proteinExistence type="predicted"/>
<evidence type="ECO:0000256" key="6">
    <source>
        <dbReference type="ARBA" id="ARBA00023014"/>
    </source>
</evidence>
<dbReference type="InterPro" id="IPR058240">
    <property type="entry name" value="rSAM_sf"/>
</dbReference>
<keyword evidence="2" id="KW-0004">4Fe-4S</keyword>
<gene>
    <name evidence="8" type="ordered locus">HRM2_10840</name>
</gene>
<keyword evidence="3" id="KW-0949">S-adenosyl-L-methionine</keyword>
<dbReference type="GO" id="GO:0051539">
    <property type="term" value="F:4 iron, 4 sulfur cluster binding"/>
    <property type="evidence" value="ECO:0007669"/>
    <property type="project" value="UniProtKB-KW"/>
</dbReference>
<dbReference type="PROSITE" id="PS51918">
    <property type="entry name" value="RADICAL_SAM"/>
    <property type="match status" value="1"/>
</dbReference>
<dbReference type="Gene3D" id="3.80.30.20">
    <property type="entry name" value="tm_1862 like domain"/>
    <property type="match status" value="1"/>
</dbReference>
<dbReference type="GO" id="GO:0046872">
    <property type="term" value="F:metal ion binding"/>
    <property type="evidence" value="ECO:0007669"/>
    <property type="project" value="UniProtKB-KW"/>
</dbReference>
<protein>
    <submittedName>
        <fullName evidence="8">Radical SAM domain family protein</fullName>
    </submittedName>
</protein>
<reference evidence="8 9" key="1">
    <citation type="journal article" date="2009" name="Environ. Microbiol.">
        <title>Genome sequence of Desulfobacterium autotrophicum HRM2, a marine sulfate reducer oxidizing organic carbon completely to carbon dioxide.</title>
        <authorList>
            <person name="Strittmatter A.W."/>
            <person name="Liesegang H."/>
            <person name="Rabus R."/>
            <person name="Decker I."/>
            <person name="Amann J."/>
            <person name="Andres S."/>
            <person name="Henne A."/>
            <person name="Fricke W.F."/>
            <person name="Martinez-Arias R."/>
            <person name="Bartels D."/>
            <person name="Goesmann A."/>
            <person name="Krause L."/>
            <person name="Puehler A."/>
            <person name="Klenk H.P."/>
            <person name="Richter M."/>
            <person name="Schuler M."/>
            <person name="Gloeckner F.O."/>
            <person name="Meyerdierks A."/>
            <person name="Gottschalk G."/>
            <person name="Amann R."/>
        </authorList>
    </citation>
    <scope>NUCLEOTIDE SEQUENCE [LARGE SCALE GENOMIC DNA]</scope>
    <source>
        <strain evidence="9">ATCC 43914 / DSM 3382 / HRM2</strain>
    </source>
</reference>
<dbReference type="AlphaFoldDB" id="C0QLB0"/>
<dbReference type="OrthoDB" id="9815044at2"/>
<dbReference type="PANTHER" id="PTHR11135:SF0">
    <property type="entry name" value="ELONGATOR COMPLEX PROTEIN 3"/>
    <property type="match status" value="1"/>
</dbReference>
<evidence type="ECO:0000313" key="9">
    <source>
        <dbReference type="Proteomes" id="UP000000442"/>
    </source>
</evidence>
<evidence type="ECO:0000256" key="1">
    <source>
        <dbReference type="ARBA" id="ARBA00001966"/>
    </source>
</evidence>
<evidence type="ECO:0000256" key="2">
    <source>
        <dbReference type="ARBA" id="ARBA00022485"/>
    </source>
</evidence>
<keyword evidence="4" id="KW-0479">Metal-binding</keyword>
<dbReference type="InterPro" id="IPR006638">
    <property type="entry name" value="Elp3/MiaA/NifB-like_rSAM"/>
</dbReference>
<dbReference type="eggNOG" id="COG1243">
    <property type="taxonomic scope" value="Bacteria"/>
</dbReference>
<dbReference type="InterPro" id="IPR023404">
    <property type="entry name" value="rSAM_horseshoe"/>
</dbReference>
<comment type="cofactor">
    <cofactor evidence="1">
        <name>[4Fe-4S] cluster</name>
        <dbReference type="ChEBI" id="CHEBI:49883"/>
    </cofactor>
</comment>
<dbReference type="InterPro" id="IPR007197">
    <property type="entry name" value="rSAM"/>
</dbReference>
<dbReference type="InterPro" id="IPR039661">
    <property type="entry name" value="ELP3"/>
</dbReference>
<dbReference type="KEGG" id="dat:HRM2_10840"/>
<keyword evidence="9" id="KW-1185">Reference proteome</keyword>
<evidence type="ECO:0000313" key="8">
    <source>
        <dbReference type="EMBL" id="ACN14196.1"/>
    </source>
</evidence>
<dbReference type="PANTHER" id="PTHR11135">
    <property type="entry name" value="HISTONE ACETYLTRANSFERASE-RELATED"/>
    <property type="match status" value="1"/>
</dbReference>
<dbReference type="Proteomes" id="UP000000442">
    <property type="component" value="Chromosome"/>
</dbReference>
<dbReference type="GO" id="GO:0002926">
    <property type="term" value="P:tRNA wobble base 5-methoxycarbonylmethyl-2-thiouridinylation"/>
    <property type="evidence" value="ECO:0007669"/>
    <property type="project" value="TreeGrafter"/>
</dbReference>
<dbReference type="Pfam" id="PF16199">
    <property type="entry name" value="Radical_SAM_C"/>
    <property type="match status" value="1"/>
</dbReference>
<evidence type="ECO:0000259" key="7">
    <source>
        <dbReference type="PROSITE" id="PS51918"/>
    </source>
</evidence>
<dbReference type="InterPro" id="IPR032432">
    <property type="entry name" value="Radical_SAM_C"/>
</dbReference>
<evidence type="ECO:0000256" key="5">
    <source>
        <dbReference type="ARBA" id="ARBA00023004"/>
    </source>
</evidence>
<dbReference type="STRING" id="177437.HRM2_10840"/>
<dbReference type="Pfam" id="PF04055">
    <property type="entry name" value="Radical_SAM"/>
    <property type="match status" value="1"/>
</dbReference>
<dbReference type="GO" id="GO:0005737">
    <property type="term" value="C:cytoplasm"/>
    <property type="evidence" value="ECO:0007669"/>
    <property type="project" value="TreeGrafter"/>
</dbReference>
<name>C0QLB0_DESAH</name>
<dbReference type="HOGENOM" id="CLU_057482_0_0_7"/>
<feature type="domain" description="Radical SAM core" evidence="7">
    <location>
        <begin position="5"/>
        <end position="242"/>
    </location>
</feature>
<organism evidence="8 9">
    <name type="scientific">Desulforapulum autotrophicum (strain ATCC 43914 / DSM 3382 / VKM B-1955 / HRM2)</name>
    <name type="common">Desulfobacterium autotrophicum</name>
    <dbReference type="NCBI Taxonomy" id="177437"/>
    <lineage>
        <taxon>Bacteria</taxon>
        <taxon>Pseudomonadati</taxon>
        <taxon>Thermodesulfobacteriota</taxon>
        <taxon>Desulfobacteria</taxon>
        <taxon>Desulfobacterales</taxon>
        <taxon>Desulfobacteraceae</taxon>
        <taxon>Desulforapulum</taxon>
    </lineage>
</organism>
<dbReference type="GO" id="GO:0003824">
    <property type="term" value="F:catalytic activity"/>
    <property type="evidence" value="ECO:0007669"/>
    <property type="project" value="InterPro"/>
</dbReference>
<dbReference type="SFLD" id="SFLDG01086">
    <property type="entry name" value="elongater_protein-like"/>
    <property type="match status" value="1"/>
</dbReference>
<dbReference type="SUPFAM" id="SSF102114">
    <property type="entry name" value="Radical SAM enzymes"/>
    <property type="match status" value="1"/>
</dbReference>
<keyword evidence="5" id="KW-0408">Iron</keyword>
<dbReference type="CDD" id="cd01335">
    <property type="entry name" value="Radical_SAM"/>
    <property type="match status" value="1"/>
</dbReference>
<dbReference type="SFLD" id="SFLDG01082">
    <property type="entry name" value="B12-binding_domain_containing"/>
    <property type="match status" value="1"/>
</dbReference>
<evidence type="ECO:0000256" key="3">
    <source>
        <dbReference type="ARBA" id="ARBA00022691"/>
    </source>
</evidence>
<dbReference type="SMART" id="SM00729">
    <property type="entry name" value="Elp3"/>
    <property type="match status" value="1"/>
</dbReference>
<dbReference type="SFLD" id="SFLDS00029">
    <property type="entry name" value="Radical_SAM"/>
    <property type="match status" value="1"/>
</dbReference>
<sequence length="359" mass="40580">MFMPTAKPLVVPIFIPHQGCPHKCAFCDQSIITSERRALPHETQIRQQVETWLGYRGDRRSVELAFFGGNFLGLTPHETRTLLQITQQLILEKKIHSVRCSTRPDTIHEQSLDMASQFTLDTVEIGVQSMDDQVLLKANRGHTAQDTIRAAKLLDDYKINKGMQMMVGLPGDTPDKAIETARVIADLKPAFVRIYPLLVLKNSLVHHWYARGEYTPMALDDCVTLVAFLHEIFEDKKIPVIRMGLQTSDLLQDSDVMVAGPWHPAFGHLVFSRRMLNRAIEMLDQITDLKHGPTEKSTIILKVHPVTESQLRGDKNHNLKILRARYTKAEIEIAADPLVTPGRLVVNRPGRCSPQIPNL</sequence>
<evidence type="ECO:0000256" key="4">
    <source>
        <dbReference type="ARBA" id="ARBA00022723"/>
    </source>
</evidence>
<dbReference type="EMBL" id="CP001087">
    <property type="protein sequence ID" value="ACN14196.1"/>
    <property type="molecule type" value="Genomic_DNA"/>
</dbReference>
<accession>C0QLB0</accession>
<keyword evidence="6" id="KW-0411">Iron-sulfur</keyword>